<evidence type="ECO:0000313" key="3">
    <source>
        <dbReference type="Proteomes" id="UP001187192"/>
    </source>
</evidence>
<sequence length="215" mass="24111">MDNSETQPVLDEEPTPTNDGWQRVHRRAGDKASPSRSRGSSGKRKQRETTEKMTYSAMHEIISHFRSCSQSAICALKDEFIRPPDYNEVQPLIDEHSYKYRPWFDNVLATCSFNMKFTYMLASYEGSCNDARMLEEAITFHGFPIPPPGINNYPMEKQVMIPVTCAIVHNFVRMVQVGDPIFGEYAADGVLVVGHVDVNADVMLADGIDDAGPST</sequence>
<gene>
    <name evidence="2" type="ORF">TIFTF001_015458</name>
</gene>
<protein>
    <submittedName>
        <fullName evidence="2">Uncharacterized protein</fullName>
    </submittedName>
</protein>
<feature type="region of interest" description="Disordered" evidence="1">
    <location>
        <begin position="1"/>
        <end position="52"/>
    </location>
</feature>
<accession>A0AA88D8Z3</accession>
<organism evidence="2 3">
    <name type="scientific">Ficus carica</name>
    <name type="common">Common fig</name>
    <dbReference type="NCBI Taxonomy" id="3494"/>
    <lineage>
        <taxon>Eukaryota</taxon>
        <taxon>Viridiplantae</taxon>
        <taxon>Streptophyta</taxon>
        <taxon>Embryophyta</taxon>
        <taxon>Tracheophyta</taxon>
        <taxon>Spermatophyta</taxon>
        <taxon>Magnoliopsida</taxon>
        <taxon>eudicotyledons</taxon>
        <taxon>Gunneridae</taxon>
        <taxon>Pentapetalae</taxon>
        <taxon>rosids</taxon>
        <taxon>fabids</taxon>
        <taxon>Rosales</taxon>
        <taxon>Moraceae</taxon>
        <taxon>Ficeae</taxon>
        <taxon>Ficus</taxon>
    </lineage>
</organism>
<dbReference type="AlphaFoldDB" id="A0AA88D8Z3"/>
<comment type="caution">
    <text evidence="2">The sequence shown here is derived from an EMBL/GenBank/DDBJ whole genome shotgun (WGS) entry which is preliminary data.</text>
</comment>
<keyword evidence="3" id="KW-1185">Reference proteome</keyword>
<evidence type="ECO:0000313" key="2">
    <source>
        <dbReference type="EMBL" id="GMN46272.1"/>
    </source>
</evidence>
<dbReference type="Proteomes" id="UP001187192">
    <property type="component" value="Unassembled WGS sequence"/>
</dbReference>
<name>A0AA88D8Z3_FICCA</name>
<evidence type="ECO:0000256" key="1">
    <source>
        <dbReference type="SAM" id="MobiDB-lite"/>
    </source>
</evidence>
<proteinExistence type="predicted"/>
<reference evidence="2" key="1">
    <citation type="submission" date="2023-07" db="EMBL/GenBank/DDBJ databases">
        <title>draft genome sequence of fig (Ficus carica).</title>
        <authorList>
            <person name="Takahashi T."/>
            <person name="Nishimura K."/>
        </authorList>
    </citation>
    <scope>NUCLEOTIDE SEQUENCE</scope>
</reference>
<dbReference type="EMBL" id="BTGU01000022">
    <property type="protein sequence ID" value="GMN46272.1"/>
    <property type="molecule type" value="Genomic_DNA"/>
</dbReference>